<dbReference type="PATRIC" id="fig|1346791.3.peg.2265"/>
<dbReference type="OrthoDB" id="7181050at2"/>
<dbReference type="EMBL" id="AUWY01000080">
    <property type="protein sequence ID" value="EQB32017.1"/>
    <property type="molecule type" value="Genomic_DNA"/>
</dbReference>
<protein>
    <submittedName>
        <fullName evidence="1">Uncharacterized protein</fullName>
    </submittedName>
</protein>
<sequence>MAEGSNIKAAPLEITPDMASRVMEWLNAQRDDSMLRPMSRREIAQLRRGDALIMHEATMGEGADGVERIYAPGTPAIFWLLERFGPPTGWAVTLVIGGSFEDDKAIVNTFYETDRAGFPFRCAEGADA</sequence>
<proteinExistence type="predicted"/>
<gene>
    <name evidence="1" type="ORF">M529_11775</name>
</gene>
<reference evidence="1 2" key="1">
    <citation type="journal article" date="2013" name="Genome Announc.">
        <title>Draft Genome Sequence of Sphingobium ummariense Strain RL-3, a Hexachlorocyclohexane-Degrading Bacterium.</title>
        <authorList>
            <person name="Kohli P."/>
            <person name="Dua A."/>
            <person name="Sangwan N."/>
            <person name="Oldach P."/>
            <person name="Khurana J.P."/>
            <person name="Lal R."/>
        </authorList>
    </citation>
    <scope>NUCLEOTIDE SEQUENCE [LARGE SCALE GENOMIC DNA]</scope>
    <source>
        <strain evidence="1 2">RL-3</strain>
    </source>
</reference>
<dbReference type="RefSeq" id="WP_021318154.1">
    <property type="nucleotide sequence ID" value="NZ_AUWY01000080.1"/>
</dbReference>
<dbReference type="AlphaFoldDB" id="T0J599"/>
<name>T0J599_9SPHN</name>
<keyword evidence="2" id="KW-1185">Reference proteome</keyword>
<dbReference type="STRING" id="1346791.M529_11775"/>
<dbReference type="Proteomes" id="UP000015523">
    <property type="component" value="Unassembled WGS sequence"/>
</dbReference>
<comment type="caution">
    <text evidence="1">The sequence shown here is derived from an EMBL/GenBank/DDBJ whole genome shotgun (WGS) entry which is preliminary data.</text>
</comment>
<accession>T0J599</accession>
<evidence type="ECO:0000313" key="1">
    <source>
        <dbReference type="EMBL" id="EQB32017.1"/>
    </source>
</evidence>
<organism evidence="1 2">
    <name type="scientific">Sphingobium ummariense RL-3</name>
    <dbReference type="NCBI Taxonomy" id="1346791"/>
    <lineage>
        <taxon>Bacteria</taxon>
        <taxon>Pseudomonadati</taxon>
        <taxon>Pseudomonadota</taxon>
        <taxon>Alphaproteobacteria</taxon>
        <taxon>Sphingomonadales</taxon>
        <taxon>Sphingomonadaceae</taxon>
        <taxon>Sphingobium</taxon>
    </lineage>
</organism>
<evidence type="ECO:0000313" key="2">
    <source>
        <dbReference type="Proteomes" id="UP000015523"/>
    </source>
</evidence>